<feature type="compositionally biased region" description="Basic and acidic residues" evidence="4">
    <location>
        <begin position="1122"/>
        <end position="1133"/>
    </location>
</feature>
<feature type="repeat" description="ANK" evidence="2">
    <location>
        <begin position="51"/>
        <end position="84"/>
    </location>
</feature>
<feature type="compositionally biased region" description="Basic and acidic residues" evidence="4">
    <location>
        <begin position="964"/>
        <end position="981"/>
    </location>
</feature>
<evidence type="ECO:0000259" key="5">
    <source>
        <dbReference type="PROSITE" id="PS50097"/>
    </source>
</evidence>
<feature type="compositionally biased region" description="Basic and acidic residues" evidence="4">
    <location>
        <begin position="1074"/>
        <end position="1083"/>
    </location>
</feature>
<evidence type="ECO:0000256" key="2">
    <source>
        <dbReference type="PROSITE-ProRule" id="PRU00023"/>
    </source>
</evidence>
<evidence type="ECO:0000313" key="7">
    <source>
        <dbReference type="Proteomes" id="UP001186944"/>
    </source>
</evidence>
<dbReference type="InterPro" id="IPR000408">
    <property type="entry name" value="Reg_chr_condens"/>
</dbReference>
<feature type="domain" description="BTB" evidence="5">
    <location>
        <begin position="748"/>
        <end position="811"/>
    </location>
</feature>
<dbReference type="PANTHER" id="PTHR22872">
    <property type="entry name" value="BTK-BINDING PROTEIN-RELATED"/>
    <property type="match status" value="1"/>
</dbReference>
<feature type="compositionally biased region" description="Low complexity" evidence="4">
    <location>
        <begin position="1105"/>
        <end position="1116"/>
    </location>
</feature>
<name>A0AA88YGI3_PINIB</name>
<dbReference type="Pfam" id="PF00651">
    <property type="entry name" value="BTB"/>
    <property type="match status" value="2"/>
</dbReference>
<feature type="region of interest" description="Disordered" evidence="4">
    <location>
        <begin position="669"/>
        <end position="694"/>
    </location>
</feature>
<dbReference type="Proteomes" id="UP001186944">
    <property type="component" value="Unassembled WGS sequence"/>
</dbReference>
<feature type="repeat" description="ANK" evidence="2">
    <location>
        <begin position="86"/>
        <end position="118"/>
    </location>
</feature>
<proteinExistence type="predicted"/>
<dbReference type="SMART" id="SM00225">
    <property type="entry name" value="BTB"/>
    <property type="match status" value="2"/>
</dbReference>
<evidence type="ECO:0000256" key="1">
    <source>
        <dbReference type="ARBA" id="ARBA00022737"/>
    </source>
</evidence>
<dbReference type="Gene3D" id="3.30.710.10">
    <property type="entry name" value="Potassium Channel Kv1.1, Chain A"/>
    <property type="match status" value="2"/>
</dbReference>
<keyword evidence="1" id="KW-0677">Repeat</keyword>
<sequence length="1315" mass="146860">MPTVQEYECGPKCRSKRHALELNACITKGSLEEVQAYSRLCHNAGQICDEFGRTALHIASACGKYDIVEWLILDKNNDLSAKDKESGWTALHRAVFYGQLETARFLIQCNSDIYVQDNEGLTPLDLFMLERPHHVSFSDTDQNEVFSWGDNTNFTLGHSTELGKSFPEAVEAFRKSSISVRNVPNLVSALSTQDCTAIAASRDHSVFLLNDGTVYTCGLNDCHQLGQFPTPEKSLLPKLVNHKAFKGMSFKGVCAGRFHTVLYTKHQVYTFGLNAGQLGKLSSSMLHGIPKDQRKQTQPRLVTNLSLKDTTIDECNSALMLLLFVSPLTEKSTFYMSISVAELHLGMEASIIMVHVFSLENDNFCCLKIASVSVDIQKLCVVGGNLDHSQDLEVLREKGGYELIIAVLTKNGKIFMWKESVPQLKRCSWSVKRQLVVTDFALSSTLTAVTLAFITNRGEGFIGQTSLKSNQQIRKEDSQISKQEQASFDIRLLDLLLKDEAESFVTRRIPGVHRGSGVYSDVKGRNFTVLQSVANECMTDVPSVSQSEMMRDFQQLLEEADEFDLIHDVIIQVEEHTWPAHLFILLSRSDYFHKLVADAKKSCKGEKPIVQISDINPDIFYQLLYYIYTDTCDLIKVGSKFEFSHCRNSNSNFSEDEFHDWSHMKSRSAYEVTQSQKKSEKKGKGKKGGKAENNPVEMLKEAARKFGIKSLARKLDTVKFVNGRVEATNKVMQKTVLKFDRYKFKDLHDVSIASTDNVIIQCHKCVLVARLEYFHSMLASGWMETSNSQSLSLPVPGDILEVLIGYLYTDDASKVLESGNAELLCNVLVVADQMLVTRLKEMCETAITCLITLKNVGELLEFSSVYNAEQLHAACQQYIHINMAALMESRLLDVLSEEVMASLTSYYREKVPGMCRRQITPYAEGPSRDFIQSLVSDGSKPESVATEGSSKKSKSKKKRNRQKSVCEDGEKVSEGRRRTERQVSVSSVTSLVSDDGEEETFTPGAPQTLQKESSSKPIGIPGFERCAETISEDSILASPPTPSWGWVGPASPSSPALPVTTPTSPTAGSVDLRQIMREEDKKQAQSSQKKMPKNVKFSWKDVKKQQQLQQKQQQQQSITIDKSPDHGDKDHTSPKSACPWGQVKQESSVTSLRDVMSADKLKKETAIPFEKISTQESKGKSQIVSWGLPTSRVKGTKKGASTGASSTEELQSPPTSRSQENPWKVIAPVKSPVDSSVSFTDIVEDELQKHETFTRTTTKPLHLIQIEERAIQELLQHYNAEENNDEVITVERVPQAMAAPVWAAKQQTKQIVREG</sequence>
<dbReference type="Gene3D" id="1.25.40.20">
    <property type="entry name" value="Ankyrin repeat-containing domain"/>
    <property type="match status" value="1"/>
</dbReference>
<protein>
    <recommendedName>
        <fullName evidence="5">BTB domain-containing protein</fullName>
    </recommendedName>
</protein>
<gene>
    <name evidence="6" type="ORF">FSP39_024899</name>
</gene>
<feature type="compositionally biased region" description="Low complexity" evidence="4">
    <location>
        <begin position="983"/>
        <end position="993"/>
    </location>
</feature>
<dbReference type="Gene3D" id="2.130.10.30">
    <property type="entry name" value="Regulator of chromosome condensation 1/beta-lactamase-inhibitor protein II"/>
    <property type="match status" value="1"/>
</dbReference>
<dbReference type="PROSITE" id="PS50012">
    <property type="entry name" value="RCC1_3"/>
    <property type="match status" value="2"/>
</dbReference>
<feature type="compositionally biased region" description="Basic residues" evidence="4">
    <location>
        <begin position="679"/>
        <end position="688"/>
    </location>
</feature>
<dbReference type="InterPro" id="IPR009091">
    <property type="entry name" value="RCC1/BLIP-II"/>
</dbReference>
<feature type="compositionally biased region" description="Polar residues" evidence="4">
    <location>
        <begin position="1005"/>
        <end position="1016"/>
    </location>
</feature>
<dbReference type="InterPro" id="IPR000210">
    <property type="entry name" value="BTB/POZ_dom"/>
</dbReference>
<feature type="domain" description="BTB" evidence="5">
    <location>
        <begin position="567"/>
        <end position="636"/>
    </location>
</feature>
<dbReference type="InterPro" id="IPR051625">
    <property type="entry name" value="Signaling_Regulatory_Domain"/>
</dbReference>
<feature type="compositionally biased region" description="Basic residues" evidence="4">
    <location>
        <begin position="951"/>
        <end position="962"/>
    </location>
</feature>
<comment type="caution">
    <text evidence="6">The sequence shown here is derived from an EMBL/GenBank/DDBJ whole genome shotgun (WGS) entry which is preliminary data.</text>
</comment>
<feature type="region of interest" description="Disordered" evidence="4">
    <location>
        <begin position="1170"/>
        <end position="1223"/>
    </location>
</feature>
<dbReference type="Pfam" id="PF13540">
    <property type="entry name" value="RCC1_2"/>
    <property type="match status" value="1"/>
</dbReference>
<feature type="region of interest" description="Disordered" evidence="4">
    <location>
        <begin position="932"/>
        <end position="1152"/>
    </location>
</feature>
<dbReference type="SUPFAM" id="SSF50985">
    <property type="entry name" value="RCC1/BLIP-II"/>
    <property type="match status" value="1"/>
</dbReference>
<dbReference type="PANTHER" id="PTHR22872:SF2">
    <property type="entry name" value="INHIBITOR OF BRUTON TYROSINE KINASE"/>
    <property type="match status" value="1"/>
</dbReference>
<feature type="compositionally biased region" description="Polar residues" evidence="4">
    <location>
        <begin position="1202"/>
        <end position="1221"/>
    </location>
</feature>
<dbReference type="InterPro" id="IPR036770">
    <property type="entry name" value="Ankyrin_rpt-contain_sf"/>
</dbReference>
<keyword evidence="7" id="KW-1185">Reference proteome</keyword>
<reference evidence="6" key="1">
    <citation type="submission" date="2019-08" db="EMBL/GenBank/DDBJ databases">
        <title>The improved chromosome-level genome for the pearl oyster Pinctada fucata martensii using PacBio sequencing and Hi-C.</title>
        <authorList>
            <person name="Zheng Z."/>
        </authorList>
    </citation>
    <scope>NUCLEOTIDE SEQUENCE</scope>
    <source>
        <strain evidence="6">ZZ-2019</strain>
        <tissue evidence="6">Adductor muscle</tissue>
    </source>
</reference>
<dbReference type="SUPFAM" id="SSF54695">
    <property type="entry name" value="POZ domain"/>
    <property type="match status" value="2"/>
</dbReference>
<dbReference type="SMART" id="SM00248">
    <property type="entry name" value="ANK"/>
    <property type="match status" value="2"/>
</dbReference>
<dbReference type="CDD" id="cd18301">
    <property type="entry name" value="BTB1_POZ_IBtk"/>
    <property type="match status" value="1"/>
</dbReference>
<dbReference type="PROSITE" id="PS50297">
    <property type="entry name" value="ANK_REP_REGION"/>
    <property type="match status" value="2"/>
</dbReference>
<dbReference type="CDD" id="cd18500">
    <property type="entry name" value="BACK_IBtk"/>
    <property type="match status" value="1"/>
</dbReference>
<evidence type="ECO:0000313" key="6">
    <source>
        <dbReference type="EMBL" id="KAK3098977.1"/>
    </source>
</evidence>
<evidence type="ECO:0000256" key="3">
    <source>
        <dbReference type="PROSITE-ProRule" id="PRU00235"/>
    </source>
</evidence>
<feature type="repeat" description="RCC1" evidence="3">
    <location>
        <begin position="212"/>
        <end position="266"/>
    </location>
</feature>
<dbReference type="PROSITE" id="PS50097">
    <property type="entry name" value="BTB"/>
    <property type="match status" value="2"/>
</dbReference>
<accession>A0AA88YGI3</accession>
<dbReference type="PROSITE" id="PS50088">
    <property type="entry name" value="ANK_REPEAT"/>
    <property type="match status" value="2"/>
</dbReference>
<dbReference type="InterPro" id="IPR002110">
    <property type="entry name" value="Ankyrin_rpt"/>
</dbReference>
<dbReference type="EMBL" id="VSWD01000007">
    <property type="protein sequence ID" value="KAK3098977.1"/>
    <property type="molecule type" value="Genomic_DNA"/>
</dbReference>
<keyword evidence="2" id="KW-0040">ANK repeat</keyword>
<organism evidence="6 7">
    <name type="scientific">Pinctada imbricata</name>
    <name type="common">Atlantic pearl-oyster</name>
    <name type="synonym">Pinctada martensii</name>
    <dbReference type="NCBI Taxonomy" id="66713"/>
    <lineage>
        <taxon>Eukaryota</taxon>
        <taxon>Metazoa</taxon>
        <taxon>Spiralia</taxon>
        <taxon>Lophotrochozoa</taxon>
        <taxon>Mollusca</taxon>
        <taxon>Bivalvia</taxon>
        <taxon>Autobranchia</taxon>
        <taxon>Pteriomorphia</taxon>
        <taxon>Pterioida</taxon>
        <taxon>Pterioidea</taxon>
        <taxon>Pteriidae</taxon>
        <taxon>Pinctada</taxon>
    </lineage>
</organism>
<dbReference type="SUPFAM" id="SSF48403">
    <property type="entry name" value="Ankyrin repeat"/>
    <property type="match status" value="1"/>
</dbReference>
<dbReference type="InterPro" id="IPR011333">
    <property type="entry name" value="SKP1/BTB/POZ_sf"/>
</dbReference>
<evidence type="ECO:0000256" key="4">
    <source>
        <dbReference type="SAM" id="MobiDB-lite"/>
    </source>
</evidence>
<feature type="compositionally biased region" description="Polar residues" evidence="4">
    <location>
        <begin position="1172"/>
        <end position="1184"/>
    </location>
</feature>
<feature type="repeat" description="RCC1" evidence="3">
    <location>
        <begin position="143"/>
        <end position="211"/>
    </location>
</feature>
<dbReference type="Pfam" id="PF12796">
    <property type="entry name" value="Ank_2"/>
    <property type="match status" value="1"/>
</dbReference>